<dbReference type="OrthoDB" id="3231000at2759"/>
<accession>A0A2T3A367</accession>
<feature type="non-terminal residue" evidence="1">
    <location>
        <position position="367"/>
    </location>
</feature>
<protein>
    <submittedName>
        <fullName evidence="1">Uncharacterized protein</fullName>
    </submittedName>
</protein>
<keyword evidence="2" id="KW-1185">Reference proteome</keyword>
<dbReference type="Proteomes" id="UP000241462">
    <property type="component" value="Unassembled WGS sequence"/>
</dbReference>
<name>A0A2T3A367_9PEZI</name>
<reference evidence="1 2" key="1">
    <citation type="journal article" date="2018" name="Mycol. Prog.">
        <title>Coniella lustricola, a new species from submerged detritus.</title>
        <authorList>
            <person name="Raudabaugh D.B."/>
            <person name="Iturriaga T."/>
            <person name="Carver A."/>
            <person name="Mondo S."/>
            <person name="Pangilinan J."/>
            <person name="Lipzen A."/>
            <person name="He G."/>
            <person name="Amirebrahimi M."/>
            <person name="Grigoriev I.V."/>
            <person name="Miller A.N."/>
        </authorList>
    </citation>
    <scope>NUCLEOTIDE SEQUENCE [LARGE SCALE GENOMIC DNA]</scope>
    <source>
        <strain evidence="1 2">B22-T-1</strain>
    </source>
</reference>
<dbReference type="EMBL" id="KZ678487">
    <property type="protein sequence ID" value="PSR82100.1"/>
    <property type="molecule type" value="Genomic_DNA"/>
</dbReference>
<dbReference type="AlphaFoldDB" id="A0A2T3A367"/>
<feature type="non-terminal residue" evidence="1">
    <location>
        <position position="1"/>
    </location>
</feature>
<evidence type="ECO:0000313" key="2">
    <source>
        <dbReference type="Proteomes" id="UP000241462"/>
    </source>
</evidence>
<sequence length="367" mass="42257">AWPELTADGSNDYATYVKTLVPGWPHLELLADFMDAGTAPMRWNPEYPGGYPEDPIEKQKQRLERMARTNVTILDYSDAGQPPVRWRYTSPNGLRERIEKLKSDDGSKPPKFRLIVSEDLSREVIEILGSQYDVDPSFFREHLTDNIWYNLKDWWRDPPNLDIVSRGQNWFQMRFSRPRWFNDPEAFKAASAEVEKFNVIRQLQGDFSNSGLWDKHANGEKDTNIGHVRTRATFWIQNSTASAATETQHDPARPTKPVVAILLLDPTMRGGHPLWRLYRNWNRVPSLSEVSTIPPGPPAVNTSSFYEYFIYWASRPGAFDFGTAHSGHGDLSPICLPLQALLHIICNEWLTIVDYIKTRLNQVDWEI</sequence>
<dbReference type="STRING" id="2025994.A0A2T3A367"/>
<gene>
    <name evidence="1" type="ORF">BD289DRAFT_339377</name>
</gene>
<proteinExistence type="predicted"/>
<organism evidence="1 2">
    <name type="scientific">Coniella lustricola</name>
    <dbReference type="NCBI Taxonomy" id="2025994"/>
    <lineage>
        <taxon>Eukaryota</taxon>
        <taxon>Fungi</taxon>
        <taxon>Dikarya</taxon>
        <taxon>Ascomycota</taxon>
        <taxon>Pezizomycotina</taxon>
        <taxon>Sordariomycetes</taxon>
        <taxon>Sordariomycetidae</taxon>
        <taxon>Diaporthales</taxon>
        <taxon>Schizoparmaceae</taxon>
        <taxon>Coniella</taxon>
    </lineage>
</organism>
<evidence type="ECO:0000313" key="1">
    <source>
        <dbReference type="EMBL" id="PSR82100.1"/>
    </source>
</evidence>
<dbReference type="InParanoid" id="A0A2T3A367"/>